<dbReference type="Pfam" id="PF02666">
    <property type="entry name" value="PS_Dcarbxylase"/>
    <property type="match status" value="1"/>
</dbReference>
<evidence type="ECO:0000256" key="1">
    <source>
        <dbReference type="ARBA" id="ARBA00022793"/>
    </source>
</evidence>
<protein>
    <recommendedName>
        <fullName evidence="7">Phosphatidylserine decarboxylase</fullName>
    </recommendedName>
</protein>
<dbReference type="PANTHER" id="PTHR10067:SF13">
    <property type="entry name" value="PHOSPHATIDYLSERINE DECARBOXYLASE"/>
    <property type="match status" value="1"/>
</dbReference>
<dbReference type="InterPro" id="IPR003817">
    <property type="entry name" value="PS_Dcarbxylase"/>
</dbReference>
<evidence type="ECO:0008006" key="7">
    <source>
        <dbReference type="Google" id="ProtNLM"/>
    </source>
</evidence>
<evidence type="ECO:0000313" key="4">
    <source>
        <dbReference type="EMBL" id="THC87879.1"/>
    </source>
</evidence>
<accession>A0A4S3IZL5</accession>
<evidence type="ECO:0000313" key="3">
    <source>
        <dbReference type="EMBL" id="KAA8647914.1"/>
    </source>
</evidence>
<sequence>MSHQPIVLELIDLIDRNKWQETFEEAIKKAREDPNAVDDLNSENIKDLKSFFKFIDSYVTWIPMTAADRDIPLKKLSIFYFILDKQPVIDLQTSVTEKKDERTELSDWVVKFANSLGTHMDSPDSISPSSIKTFRNNKDYSLHEYIPDNWQSFNEFFARRVKKQYRPITTEQKAIASPCDAIYDGRWSIASNGEVTFAKKSQSINFKGITWKISELLDDSQYRDEFNGGDFMHAFLLPHNYHRVHAPVGGKVVEVKTIPGNVYLEVGSKKHEGITPIRRMPSGDGNDVDAQDNPGYQWNQVRGLIVFDTSKDTDLNIGYVALFAVGMAQISSVVTSVTAGDQVGKGDEIGLIKYGGSDYVLVFQKDKIDFSKAQQVFYPMGKSLNIYGK</sequence>
<dbReference type="STRING" id="1220188.A0A4S3IZL5"/>
<gene>
    <name evidence="3" type="ORF">ATNIH1004_006616</name>
    <name evidence="4" type="ORF">EYZ11_012675</name>
</gene>
<dbReference type="OrthoDB" id="5973539at2759"/>
<organism evidence="4 5">
    <name type="scientific">Aspergillus tanneri</name>
    <dbReference type="NCBI Taxonomy" id="1220188"/>
    <lineage>
        <taxon>Eukaryota</taxon>
        <taxon>Fungi</taxon>
        <taxon>Dikarya</taxon>
        <taxon>Ascomycota</taxon>
        <taxon>Pezizomycotina</taxon>
        <taxon>Eurotiomycetes</taxon>
        <taxon>Eurotiomycetidae</taxon>
        <taxon>Eurotiales</taxon>
        <taxon>Aspergillaceae</taxon>
        <taxon>Aspergillus</taxon>
        <taxon>Aspergillus subgen. Circumdati</taxon>
    </lineage>
</organism>
<evidence type="ECO:0000313" key="5">
    <source>
        <dbReference type="Proteomes" id="UP000308092"/>
    </source>
</evidence>
<keyword evidence="2" id="KW-0456">Lyase</keyword>
<proteinExistence type="predicted"/>
<name>A0A4S3IZL5_9EURO</name>
<dbReference type="PANTHER" id="PTHR10067">
    <property type="entry name" value="PHOSPHATIDYLSERINE DECARBOXYLASE"/>
    <property type="match status" value="1"/>
</dbReference>
<dbReference type="AlphaFoldDB" id="A0A4S3IZL5"/>
<dbReference type="VEuPathDB" id="FungiDB:EYZ11_012675"/>
<keyword evidence="1" id="KW-0210">Decarboxylase</keyword>
<keyword evidence="5" id="KW-1185">Reference proteome</keyword>
<reference evidence="4 5" key="1">
    <citation type="submission" date="2019-03" db="EMBL/GenBank/DDBJ databases">
        <title>The genome sequence of a newly discovered highly antifungal drug resistant Aspergillus species, Aspergillus tanneri NIH 1004.</title>
        <authorList>
            <person name="Mounaud S."/>
            <person name="Singh I."/>
            <person name="Joardar V."/>
            <person name="Pakala S."/>
            <person name="Pakala S."/>
            <person name="Venepally P."/>
            <person name="Hoover J."/>
            <person name="Nierman W."/>
            <person name="Chung J."/>
            <person name="Losada L."/>
        </authorList>
    </citation>
    <scope>NUCLEOTIDE SEQUENCE [LARGE SCALE GENOMIC DNA]</scope>
    <source>
        <strain evidence="4 5">NIH1004</strain>
    </source>
</reference>
<evidence type="ECO:0000313" key="6">
    <source>
        <dbReference type="Proteomes" id="UP000324241"/>
    </source>
</evidence>
<dbReference type="Proteomes" id="UP000308092">
    <property type="component" value="Unassembled WGS sequence"/>
</dbReference>
<dbReference type="GO" id="GO:0004609">
    <property type="term" value="F:phosphatidylserine decarboxylase activity"/>
    <property type="evidence" value="ECO:0007669"/>
    <property type="project" value="InterPro"/>
</dbReference>
<dbReference type="EMBL" id="QUQM01000004">
    <property type="protein sequence ID" value="KAA8647914.1"/>
    <property type="molecule type" value="Genomic_DNA"/>
</dbReference>
<dbReference type="RefSeq" id="XP_033427275.1">
    <property type="nucleotide sequence ID" value="XM_033571243.1"/>
</dbReference>
<reference evidence="3 6" key="2">
    <citation type="submission" date="2019-08" db="EMBL/GenBank/DDBJ databases">
        <title>The genome sequence of a newly discovered highly antifungal drug resistant Aspergillus species, Aspergillus tanneri NIH 1004.</title>
        <authorList>
            <person name="Mounaud S."/>
            <person name="Singh I."/>
            <person name="Joardar V."/>
            <person name="Pakala S."/>
            <person name="Pakala S."/>
            <person name="Venepally P."/>
            <person name="Chung J.K."/>
            <person name="Losada L."/>
            <person name="Nierman W.C."/>
        </authorList>
    </citation>
    <scope>NUCLEOTIDE SEQUENCE [LARGE SCALE GENOMIC DNA]</scope>
    <source>
        <strain evidence="3 6">NIH1004</strain>
    </source>
</reference>
<dbReference type="EMBL" id="SOSA01001008">
    <property type="protein sequence ID" value="THC87879.1"/>
    <property type="molecule type" value="Genomic_DNA"/>
</dbReference>
<comment type="caution">
    <text evidence="4">The sequence shown here is derived from an EMBL/GenBank/DDBJ whole genome shotgun (WGS) entry which is preliminary data.</text>
</comment>
<dbReference type="Proteomes" id="UP000324241">
    <property type="component" value="Unassembled WGS sequence"/>
</dbReference>
<dbReference type="GO" id="GO:0008654">
    <property type="term" value="P:phospholipid biosynthetic process"/>
    <property type="evidence" value="ECO:0007669"/>
    <property type="project" value="InterPro"/>
</dbReference>
<evidence type="ECO:0000256" key="2">
    <source>
        <dbReference type="ARBA" id="ARBA00023239"/>
    </source>
</evidence>
<dbReference type="GeneID" id="54329318"/>